<sequence>MSADTARDTFQAALRGALLQADDPGYERARRLYNGMIDKRPRLIARCENVADVIRAVHFAREQGLPLAVRGGGHNGAGLGGCDDGLVIDLSALRGIRIDPAMRTARVEGGCTWGDVDHATHAFGLATVSGIISTTGVGGLTLGGGHGHLSRQYGLTIDNLLEADLVLADGRFVTVSETQHPALFWAIRGGGGNFGVATSFLFQLHPVNIVNAGPTLWELEHSAAVLRWYREFITNAPESLNGFFAFLSVPPAPPFPEHLHNRRMCGVVWCHTGPEEEAERLLAAVHEPAEPALHGVQPMPYPMLQGAFDGLYQPGLQWYWRGDFVTELSDAAIERHVEYAEVPTPLSTMHLYPVDGAVHRVGRHDTAFSHREAKWSEVIVGVDPDPANRDRITRWTREYWEALHPFSAGGGYVNFIMNDEGQERVRATYRDNYERLARIKAEYDPDNLFRINNNILPVG</sequence>
<dbReference type="GO" id="GO:0071949">
    <property type="term" value="F:FAD binding"/>
    <property type="evidence" value="ECO:0007669"/>
    <property type="project" value="InterPro"/>
</dbReference>
<evidence type="ECO:0000256" key="2">
    <source>
        <dbReference type="ARBA" id="ARBA00005466"/>
    </source>
</evidence>
<organism evidence="7 8">
    <name type="scientific">Halomonas heilongjiangensis</name>
    <dbReference type="NCBI Taxonomy" id="1387883"/>
    <lineage>
        <taxon>Bacteria</taxon>
        <taxon>Pseudomonadati</taxon>
        <taxon>Pseudomonadota</taxon>
        <taxon>Gammaproteobacteria</taxon>
        <taxon>Oceanospirillales</taxon>
        <taxon>Halomonadaceae</taxon>
        <taxon>Halomonas</taxon>
    </lineage>
</organism>
<accession>A0A2N7TRL3</accession>
<keyword evidence="3" id="KW-0285">Flavoprotein</keyword>
<dbReference type="Gene3D" id="3.40.462.20">
    <property type="match status" value="1"/>
</dbReference>
<name>A0A2N7TRL3_9GAMM</name>
<keyword evidence="8" id="KW-1185">Reference proteome</keyword>
<dbReference type="InterPro" id="IPR016166">
    <property type="entry name" value="FAD-bd_PCMH"/>
</dbReference>
<dbReference type="InterPro" id="IPR006093">
    <property type="entry name" value="Oxy_OxRdtase_FAD_BS"/>
</dbReference>
<dbReference type="InterPro" id="IPR016169">
    <property type="entry name" value="FAD-bd_PCMH_sub2"/>
</dbReference>
<dbReference type="Gene3D" id="3.30.465.10">
    <property type="match status" value="1"/>
</dbReference>
<dbReference type="RefSeq" id="WP_102626979.1">
    <property type="nucleotide sequence ID" value="NZ_PDOH01000007.1"/>
</dbReference>
<keyword evidence="4" id="KW-0274">FAD</keyword>
<dbReference type="PANTHER" id="PTHR42973:SF39">
    <property type="entry name" value="FAD-BINDING PCMH-TYPE DOMAIN-CONTAINING PROTEIN"/>
    <property type="match status" value="1"/>
</dbReference>
<proteinExistence type="inferred from homology"/>
<dbReference type="Gene3D" id="3.30.43.10">
    <property type="entry name" value="Uridine Diphospho-n-acetylenolpyruvylglucosamine Reductase, domain 2"/>
    <property type="match status" value="1"/>
</dbReference>
<dbReference type="EMBL" id="PNRE01000025">
    <property type="protein sequence ID" value="PMR70817.1"/>
    <property type="molecule type" value="Genomic_DNA"/>
</dbReference>
<dbReference type="AlphaFoldDB" id="A0A2N7TRL3"/>
<evidence type="ECO:0000256" key="4">
    <source>
        <dbReference type="ARBA" id="ARBA00022827"/>
    </source>
</evidence>
<dbReference type="InterPro" id="IPR016167">
    <property type="entry name" value="FAD-bd_PCMH_sub1"/>
</dbReference>
<comment type="cofactor">
    <cofactor evidence="1">
        <name>FAD</name>
        <dbReference type="ChEBI" id="CHEBI:57692"/>
    </cofactor>
</comment>
<dbReference type="OrthoDB" id="9775082at2"/>
<dbReference type="InterPro" id="IPR016164">
    <property type="entry name" value="FAD-linked_Oxase-like_C"/>
</dbReference>
<dbReference type="PROSITE" id="PS00862">
    <property type="entry name" value="OX2_COVAL_FAD"/>
    <property type="match status" value="1"/>
</dbReference>
<dbReference type="Proteomes" id="UP000235346">
    <property type="component" value="Unassembled WGS sequence"/>
</dbReference>
<dbReference type="InterPro" id="IPR006094">
    <property type="entry name" value="Oxid_FAD_bind_N"/>
</dbReference>
<comment type="caution">
    <text evidence="7">The sequence shown here is derived from an EMBL/GenBank/DDBJ whole genome shotgun (WGS) entry which is preliminary data.</text>
</comment>
<dbReference type="InterPro" id="IPR036318">
    <property type="entry name" value="FAD-bd_PCMH-like_sf"/>
</dbReference>
<evidence type="ECO:0000256" key="5">
    <source>
        <dbReference type="ARBA" id="ARBA00023002"/>
    </source>
</evidence>
<evidence type="ECO:0000313" key="7">
    <source>
        <dbReference type="EMBL" id="PMR70817.1"/>
    </source>
</evidence>
<protein>
    <submittedName>
        <fullName evidence="7">Oxidoreductase</fullName>
    </submittedName>
</protein>
<evidence type="ECO:0000313" key="8">
    <source>
        <dbReference type="Proteomes" id="UP000235346"/>
    </source>
</evidence>
<dbReference type="PROSITE" id="PS51387">
    <property type="entry name" value="FAD_PCMH"/>
    <property type="match status" value="1"/>
</dbReference>
<dbReference type="Pfam" id="PF08031">
    <property type="entry name" value="BBE"/>
    <property type="match status" value="1"/>
</dbReference>
<feature type="domain" description="FAD-binding PCMH-type" evidence="6">
    <location>
        <begin position="36"/>
        <end position="207"/>
    </location>
</feature>
<dbReference type="PANTHER" id="PTHR42973">
    <property type="entry name" value="BINDING OXIDOREDUCTASE, PUTATIVE (AFU_ORTHOLOGUE AFUA_1G17690)-RELATED"/>
    <property type="match status" value="1"/>
</dbReference>
<reference evidence="7 8" key="1">
    <citation type="submission" date="2018-01" db="EMBL/GenBank/DDBJ databases">
        <title>Halomonas endophytica sp. nov., isolated from storage liquid in the stems of Populus euphratica.</title>
        <authorList>
            <person name="Chen C."/>
        </authorList>
    </citation>
    <scope>NUCLEOTIDE SEQUENCE [LARGE SCALE GENOMIC DNA]</scope>
    <source>
        <strain evidence="7 8">DSM 26881</strain>
    </source>
</reference>
<dbReference type="InterPro" id="IPR012951">
    <property type="entry name" value="BBE"/>
</dbReference>
<gene>
    <name evidence="7" type="ORF">C1H66_05955</name>
</gene>
<dbReference type="SUPFAM" id="SSF55103">
    <property type="entry name" value="FAD-linked oxidases, C-terminal domain"/>
    <property type="match status" value="1"/>
</dbReference>
<evidence type="ECO:0000256" key="3">
    <source>
        <dbReference type="ARBA" id="ARBA00022630"/>
    </source>
</evidence>
<dbReference type="InterPro" id="IPR050416">
    <property type="entry name" value="FAD-linked_Oxidoreductase"/>
</dbReference>
<evidence type="ECO:0000259" key="6">
    <source>
        <dbReference type="PROSITE" id="PS51387"/>
    </source>
</evidence>
<keyword evidence="5" id="KW-0560">Oxidoreductase</keyword>
<dbReference type="GO" id="GO:0016491">
    <property type="term" value="F:oxidoreductase activity"/>
    <property type="evidence" value="ECO:0007669"/>
    <property type="project" value="UniProtKB-KW"/>
</dbReference>
<dbReference type="Pfam" id="PF01565">
    <property type="entry name" value="FAD_binding_4"/>
    <property type="match status" value="1"/>
</dbReference>
<comment type="similarity">
    <text evidence="2">Belongs to the oxygen-dependent FAD-linked oxidoreductase family.</text>
</comment>
<dbReference type="SUPFAM" id="SSF56176">
    <property type="entry name" value="FAD-binding/transporter-associated domain-like"/>
    <property type="match status" value="1"/>
</dbReference>
<evidence type="ECO:0000256" key="1">
    <source>
        <dbReference type="ARBA" id="ARBA00001974"/>
    </source>
</evidence>